<gene>
    <name evidence="1" type="ORF">IWQ60_007709</name>
</gene>
<accession>A0A9W8A587</accession>
<protein>
    <submittedName>
        <fullName evidence="1">Uncharacterized protein</fullName>
    </submittedName>
</protein>
<organism evidence="1 2">
    <name type="scientific">Tieghemiomyces parasiticus</name>
    <dbReference type="NCBI Taxonomy" id="78921"/>
    <lineage>
        <taxon>Eukaryota</taxon>
        <taxon>Fungi</taxon>
        <taxon>Fungi incertae sedis</taxon>
        <taxon>Zoopagomycota</taxon>
        <taxon>Kickxellomycotina</taxon>
        <taxon>Dimargaritomycetes</taxon>
        <taxon>Dimargaritales</taxon>
        <taxon>Dimargaritaceae</taxon>
        <taxon>Tieghemiomyces</taxon>
    </lineage>
</organism>
<keyword evidence="2" id="KW-1185">Reference proteome</keyword>
<reference evidence="1" key="1">
    <citation type="submission" date="2022-07" db="EMBL/GenBank/DDBJ databases">
        <title>Phylogenomic reconstructions and comparative analyses of Kickxellomycotina fungi.</title>
        <authorList>
            <person name="Reynolds N.K."/>
            <person name="Stajich J.E."/>
            <person name="Barry K."/>
            <person name="Grigoriev I.V."/>
            <person name="Crous P."/>
            <person name="Smith M.E."/>
        </authorList>
    </citation>
    <scope>NUCLEOTIDE SEQUENCE</scope>
    <source>
        <strain evidence="1">RSA 861</strain>
    </source>
</reference>
<name>A0A9W8A587_9FUNG</name>
<evidence type="ECO:0000313" key="1">
    <source>
        <dbReference type="EMBL" id="KAJ1917678.1"/>
    </source>
</evidence>
<evidence type="ECO:0000313" key="2">
    <source>
        <dbReference type="Proteomes" id="UP001150569"/>
    </source>
</evidence>
<dbReference type="EMBL" id="JANBPT010000532">
    <property type="protein sequence ID" value="KAJ1917678.1"/>
    <property type="molecule type" value="Genomic_DNA"/>
</dbReference>
<proteinExistence type="predicted"/>
<dbReference type="AlphaFoldDB" id="A0A9W8A587"/>
<dbReference type="Proteomes" id="UP001150569">
    <property type="component" value="Unassembled WGS sequence"/>
</dbReference>
<sequence>MPIPWGGRRTSHLDAAGDGGQVNDLDLISAHRLASAYPLTTQPVSTGNRYLTIQALGAGSSYEAIVELLHTKLSEWNARYHADGSLLAGLPNFKRDVVYVTVVEEPQGQQDWQVVVYNCHLMDPDQVAAVFERRCREWFNFITFEIEHQYGGNTMLYYLRSGVMGQDLRTLGIEPPEWRPAFARYQPTSP</sequence>
<comment type="caution">
    <text evidence="1">The sequence shown here is derived from an EMBL/GenBank/DDBJ whole genome shotgun (WGS) entry which is preliminary data.</text>
</comment>